<reference evidence="1" key="1">
    <citation type="submission" date="2018-02" db="EMBL/GenBank/DDBJ databases">
        <title>Rhizophora mucronata_Transcriptome.</title>
        <authorList>
            <person name="Meera S.P."/>
            <person name="Sreeshan A."/>
            <person name="Augustine A."/>
        </authorList>
    </citation>
    <scope>NUCLEOTIDE SEQUENCE</scope>
    <source>
        <tissue evidence="1">Leaf</tissue>
    </source>
</reference>
<dbReference type="AlphaFoldDB" id="A0A2P2NWG6"/>
<sequence>MYLPFLLSVDQNLPTFPCQFTLYVRRSKLL</sequence>
<protein>
    <submittedName>
        <fullName evidence="1">Uncharacterized protein</fullName>
    </submittedName>
</protein>
<organism evidence="1">
    <name type="scientific">Rhizophora mucronata</name>
    <name type="common">Asiatic mangrove</name>
    <dbReference type="NCBI Taxonomy" id="61149"/>
    <lineage>
        <taxon>Eukaryota</taxon>
        <taxon>Viridiplantae</taxon>
        <taxon>Streptophyta</taxon>
        <taxon>Embryophyta</taxon>
        <taxon>Tracheophyta</taxon>
        <taxon>Spermatophyta</taxon>
        <taxon>Magnoliopsida</taxon>
        <taxon>eudicotyledons</taxon>
        <taxon>Gunneridae</taxon>
        <taxon>Pentapetalae</taxon>
        <taxon>rosids</taxon>
        <taxon>fabids</taxon>
        <taxon>Malpighiales</taxon>
        <taxon>Rhizophoraceae</taxon>
        <taxon>Rhizophora</taxon>
    </lineage>
</organism>
<dbReference type="EMBL" id="GGEC01066306">
    <property type="protein sequence ID" value="MBX46790.1"/>
    <property type="molecule type" value="Transcribed_RNA"/>
</dbReference>
<accession>A0A2P2NWG6</accession>
<name>A0A2P2NWG6_RHIMU</name>
<proteinExistence type="predicted"/>
<evidence type="ECO:0000313" key="1">
    <source>
        <dbReference type="EMBL" id="MBX46790.1"/>
    </source>
</evidence>